<feature type="region of interest" description="Disordered" evidence="2">
    <location>
        <begin position="425"/>
        <end position="451"/>
    </location>
</feature>
<feature type="region of interest" description="Disordered" evidence="2">
    <location>
        <begin position="150"/>
        <end position="227"/>
    </location>
</feature>
<feature type="coiled-coil region" evidence="1">
    <location>
        <begin position="294"/>
        <end position="328"/>
    </location>
</feature>
<feature type="region of interest" description="Disordered" evidence="2">
    <location>
        <begin position="1"/>
        <end position="92"/>
    </location>
</feature>
<evidence type="ECO:0000313" key="4">
    <source>
        <dbReference type="Proteomes" id="UP001459277"/>
    </source>
</evidence>
<accession>A0AAW2C6T6</accession>
<evidence type="ECO:0000256" key="1">
    <source>
        <dbReference type="SAM" id="Coils"/>
    </source>
</evidence>
<proteinExistence type="predicted"/>
<name>A0AAW2C6T6_9ROSI</name>
<protein>
    <submittedName>
        <fullName evidence="3">Uncharacterized protein</fullName>
    </submittedName>
</protein>
<dbReference type="AlphaFoldDB" id="A0AAW2C6T6"/>
<feature type="compositionally biased region" description="Low complexity" evidence="2">
    <location>
        <begin position="32"/>
        <end position="46"/>
    </location>
</feature>
<dbReference type="Proteomes" id="UP001459277">
    <property type="component" value="Unassembled WGS sequence"/>
</dbReference>
<gene>
    <name evidence="3" type="ORF">SO802_023612</name>
</gene>
<comment type="caution">
    <text evidence="3">The sequence shown here is derived from an EMBL/GenBank/DDBJ whole genome shotgun (WGS) entry which is preliminary data.</text>
</comment>
<reference evidence="3 4" key="1">
    <citation type="submission" date="2024-01" db="EMBL/GenBank/DDBJ databases">
        <title>A telomere-to-telomere, gap-free genome of sweet tea (Lithocarpus litseifolius).</title>
        <authorList>
            <person name="Zhou J."/>
        </authorList>
    </citation>
    <scope>NUCLEOTIDE SEQUENCE [LARGE SCALE GENOMIC DNA]</scope>
    <source>
        <strain evidence="3">Zhou-2022a</strain>
        <tissue evidence="3">Leaf</tissue>
    </source>
</reference>
<keyword evidence="1" id="KW-0175">Coiled coil</keyword>
<sequence length="451" mass="48599">MASLLEQPRCRNTCLGSTGPVPGQGCHELEEGSSWSLEGGSSAQSSDGAVETRRGGRLASEGEVDSYGVDSASDKSSSRGDDVLETSAHPEITEEQEAFILKVTKIPLKERRCRDLITPDALYAYYKGPKPTEEARRLHSLSRQLGQVEGTGQGYHCRKKGEGKGKEVASSSLPKVVTKGAPKRKGDGTDGGPSKKQTVTPGEHTTKPPSPKHGAEKGLMTAHGPVSQEAKRRLLTHKGYALEMLESIFKEKDVDPCVNQSVGELGDSGLFDLARAMVHMKALQVKGAKSEELLARQQKRIKNLTDGLEQYKDACRTLNGEVETTKADAVAEFKTSQTFVDSSAEYYGEGFEDCLKQIKSLHPYLDLSKVSMDDPLPSTPVGKTVLVDDDDLSESRMHPNDDGVVLSQPAQDRSVAPIILSADPPSFEGFPAGEVQNPLKDDEVVPDAPAV</sequence>
<evidence type="ECO:0000313" key="3">
    <source>
        <dbReference type="EMBL" id="KAK9993909.1"/>
    </source>
</evidence>
<keyword evidence="4" id="KW-1185">Reference proteome</keyword>
<organism evidence="3 4">
    <name type="scientific">Lithocarpus litseifolius</name>
    <dbReference type="NCBI Taxonomy" id="425828"/>
    <lineage>
        <taxon>Eukaryota</taxon>
        <taxon>Viridiplantae</taxon>
        <taxon>Streptophyta</taxon>
        <taxon>Embryophyta</taxon>
        <taxon>Tracheophyta</taxon>
        <taxon>Spermatophyta</taxon>
        <taxon>Magnoliopsida</taxon>
        <taxon>eudicotyledons</taxon>
        <taxon>Gunneridae</taxon>
        <taxon>Pentapetalae</taxon>
        <taxon>rosids</taxon>
        <taxon>fabids</taxon>
        <taxon>Fagales</taxon>
        <taxon>Fagaceae</taxon>
        <taxon>Lithocarpus</taxon>
    </lineage>
</organism>
<dbReference type="EMBL" id="JAZDWU010000008">
    <property type="protein sequence ID" value="KAK9993909.1"/>
    <property type="molecule type" value="Genomic_DNA"/>
</dbReference>
<evidence type="ECO:0000256" key="2">
    <source>
        <dbReference type="SAM" id="MobiDB-lite"/>
    </source>
</evidence>
<feature type="compositionally biased region" description="Basic and acidic residues" evidence="2">
    <location>
        <begin position="72"/>
        <end position="82"/>
    </location>
</feature>